<dbReference type="InterPro" id="IPR017871">
    <property type="entry name" value="ABC_transporter-like_CS"/>
</dbReference>
<dbReference type="AlphaFoldDB" id="X0UH74"/>
<reference evidence="4" key="1">
    <citation type="journal article" date="2014" name="Front. Microbiol.">
        <title>High frequency of phylogenetically diverse reductive dehalogenase-homologous genes in deep subseafloor sedimentary metagenomes.</title>
        <authorList>
            <person name="Kawai M."/>
            <person name="Futagami T."/>
            <person name="Toyoda A."/>
            <person name="Takaki Y."/>
            <person name="Nishi S."/>
            <person name="Hori S."/>
            <person name="Arai W."/>
            <person name="Tsubouchi T."/>
            <person name="Morono Y."/>
            <person name="Uchiyama I."/>
            <person name="Ito T."/>
            <person name="Fujiyama A."/>
            <person name="Inagaki F."/>
            <person name="Takami H."/>
        </authorList>
    </citation>
    <scope>NUCLEOTIDE SEQUENCE</scope>
    <source>
        <strain evidence="4">Expedition CK06-06</strain>
    </source>
</reference>
<dbReference type="GO" id="GO:0005524">
    <property type="term" value="F:ATP binding"/>
    <property type="evidence" value="ECO:0007669"/>
    <property type="project" value="InterPro"/>
</dbReference>
<dbReference type="GO" id="GO:0016887">
    <property type="term" value="F:ATP hydrolysis activity"/>
    <property type="evidence" value="ECO:0007669"/>
    <property type="project" value="InterPro"/>
</dbReference>
<dbReference type="PANTHER" id="PTHR43335">
    <property type="entry name" value="ABC TRANSPORTER, ATP-BINDING PROTEIN"/>
    <property type="match status" value="1"/>
</dbReference>
<accession>X0UH74</accession>
<dbReference type="Pfam" id="PF00005">
    <property type="entry name" value="ABC_tran"/>
    <property type="match status" value="1"/>
</dbReference>
<protein>
    <recommendedName>
        <fullName evidence="3">ABC transporter domain-containing protein</fullName>
    </recommendedName>
</protein>
<evidence type="ECO:0000313" key="4">
    <source>
        <dbReference type="EMBL" id="GAF98651.1"/>
    </source>
</evidence>
<comment type="similarity">
    <text evidence="1">Belongs to the ABC transporter superfamily.</text>
</comment>
<feature type="domain" description="ABC transporter" evidence="3">
    <location>
        <begin position="9"/>
        <end position="93"/>
    </location>
</feature>
<sequence length="240" mass="27640">NNYRLFSIIGFCPEQDFFYEEITGWQFVASLLKLHHFSESEVEIRAQKALEIVELVEDKDRVIRSYSHGMRQRLKFAQAIAHDPEIIVLDEPLSGLDPLGRRKIIHLIKSYKGEGRTIIVSSHVLPEIEAMTKRIILIHQGKIFAQGDIHYIRDLIDTHPHIISIKCSNARQLASKFIQQDYVLKVHFSSSNDSLLIETNNRDKLFSLLPSLFIENKIEADEITSPDDNLQAVFDYLVGK</sequence>
<evidence type="ECO:0000259" key="3">
    <source>
        <dbReference type="Pfam" id="PF00005"/>
    </source>
</evidence>
<proteinExistence type="inferred from homology"/>
<dbReference type="SUPFAM" id="SSF52540">
    <property type="entry name" value="P-loop containing nucleoside triphosphate hydrolases"/>
    <property type="match status" value="1"/>
</dbReference>
<dbReference type="Gene3D" id="3.40.50.300">
    <property type="entry name" value="P-loop containing nucleotide triphosphate hydrolases"/>
    <property type="match status" value="1"/>
</dbReference>
<keyword evidence="2" id="KW-0813">Transport</keyword>
<dbReference type="EMBL" id="BARS01010941">
    <property type="protein sequence ID" value="GAF98651.1"/>
    <property type="molecule type" value="Genomic_DNA"/>
</dbReference>
<gene>
    <name evidence="4" type="ORF">S01H1_20095</name>
</gene>
<name>X0UH74_9ZZZZ</name>
<evidence type="ECO:0000256" key="2">
    <source>
        <dbReference type="ARBA" id="ARBA00022448"/>
    </source>
</evidence>
<dbReference type="PANTHER" id="PTHR43335:SF11">
    <property type="entry name" value="ABC TRANSPORTER RELATED"/>
    <property type="match status" value="1"/>
</dbReference>
<dbReference type="InterPro" id="IPR003439">
    <property type="entry name" value="ABC_transporter-like_ATP-bd"/>
</dbReference>
<dbReference type="PROSITE" id="PS00211">
    <property type="entry name" value="ABC_TRANSPORTER_1"/>
    <property type="match status" value="1"/>
</dbReference>
<evidence type="ECO:0000256" key="1">
    <source>
        <dbReference type="ARBA" id="ARBA00005417"/>
    </source>
</evidence>
<organism evidence="4">
    <name type="scientific">marine sediment metagenome</name>
    <dbReference type="NCBI Taxonomy" id="412755"/>
    <lineage>
        <taxon>unclassified sequences</taxon>
        <taxon>metagenomes</taxon>
        <taxon>ecological metagenomes</taxon>
    </lineage>
</organism>
<feature type="non-terminal residue" evidence="4">
    <location>
        <position position="1"/>
    </location>
</feature>
<comment type="caution">
    <text evidence="4">The sequence shown here is derived from an EMBL/GenBank/DDBJ whole genome shotgun (WGS) entry which is preliminary data.</text>
</comment>
<dbReference type="InterPro" id="IPR027417">
    <property type="entry name" value="P-loop_NTPase"/>
</dbReference>